<accession>A0A7S2EQ33</accession>
<dbReference type="GO" id="GO:0016423">
    <property type="term" value="F:tRNA (guanine) methyltransferase activity"/>
    <property type="evidence" value="ECO:0007669"/>
    <property type="project" value="TreeGrafter"/>
</dbReference>
<feature type="region of interest" description="Disordered" evidence="1">
    <location>
        <begin position="86"/>
        <end position="106"/>
    </location>
</feature>
<dbReference type="PANTHER" id="PTHR12029:SF11">
    <property type="entry name" value="METHYLTRANSFERASE TARBP1-RELATED"/>
    <property type="match status" value="1"/>
</dbReference>
<evidence type="ECO:0000313" key="2">
    <source>
        <dbReference type="EMBL" id="CAD9350533.1"/>
    </source>
</evidence>
<name>A0A7S2EQ33_9STRA</name>
<dbReference type="InterPro" id="IPR045330">
    <property type="entry name" value="TRM3/TARBP1"/>
</dbReference>
<protein>
    <submittedName>
        <fullName evidence="2">Uncharacterized protein</fullName>
    </submittedName>
</protein>
<organism evidence="2">
    <name type="scientific">Ditylum brightwellii</name>
    <dbReference type="NCBI Taxonomy" id="49249"/>
    <lineage>
        <taxon>Eukaryota</taxon>
        <taxon>Sar</taxon>
        <taxon>Stramenopiles</taxon>
        <taxon>Ochrophyta</taxon>
        <taxon>Bacillariophyta</taxon>
        <taxon>Mediophyceae</taxon>
        <taxon>Lithodesmiophycidae</taxon>
        <taxon>Lithodesmiales</taxon>
        <taxon>Lithodesmiaceae</taxon>
        <taxon>Ditylum</taxon>
    </lineage>
</organism>
<sequence>MTTTTTPSSNLMVIIDGKEEEFLRNITSNFRTLWNLGSVVKSMREALLADLAKILSTIALVQVKQVESILGVLGLYEDVSPSSTTIVRRSQDNEEKVEEEDGGSDIEEPYYSLSTWLCNIGNQNQPSNSQWAAKAGAACASAFVLGQLSPSAGGSGGDSSDSGDFNGCSESEVDMGRAIAKLCTLATSTNASSSPLKNESSSSELLWPAIHRGLSQPISTTSAPVVTPNPTLSLRMERALLLLEYGCKEGVLGGMGNGELLVDNKTGKMMAPPPNIEVLLKNAVYFLLYQIELVTILCDNGGTFMTSYRSSATNRASSRFARLIGQLRTLHGSYPASTEIAKAVDALLCESVDALKNISNDNTPSDANAVNMVKQMTLVYAVLTCGADYDDGDNVTEDGGIKYHVDTCNILLMMQFELPKSSAYSTKKAMVQTARSVFQYAKWGALSCLLPKIATRMNSLHSSSDTMESFVESFNSTVFDTALDAVHAPPADALLPLFECTLSAAGLSTSMSEGSSQLSLASLQRDKRSKSAVKMHKILSTLFAVMTEATSNRYRMYMLQQICILIFRPKLLRDEYEEWSEYDSDIDEGDDVCTPIRSAFRDLINMAGTKKPHIAKFVISNISVAWLGMDNDEDDKKEYQAFSGLSAIPYRTDIADLLLYKESKIEQSSVHQELNVAGWDGTGVGGIEGTSGKQDMPSPLDDSNDKSIVRGFILLFLSKLPNPGEELHKDVLTRLLHFIILRLLKRVNIVTNNRGSSVMTGSAEYCEKIRAWQALCILSRFVTTEIASDVCKLTFKSMSQNLHGQIRYFIEIFTIQCARLHPSIFGDEYVAQVRRRDASLQHISSLMIIGGNLIAGRYTVDFFRPLDNGGKLRLNEILAGVLPWLSSTQGFSRAIAQLLVHKLIPWWLILVIINITKLQAGGNNWFLSFIFDLLEDQSEMKRL</sequence>
<dbReference type="AlphaFoldDB" id="A0A7S2EQ33"/>
<dbReference type="GO" id="GO:0030488">
    <property type="term" value="P:tRNA methylation"/>
    <property type="evidence" value="ECO:0007669"/>
    <property type="project" value="TreeGrafter"/>
</dbReference>
<feature type="compositionally biased region" description="Acidic residues" evidence="1">
    <location>
        <begin position="95"/>
        <end position="106"/>
    </location>
</feature>
<gene>
    <name evidence="2" type="ORF">DBRI1063_LOCUS21505</name>
</gene>
<dbReference type="EMBL" id="HBGN01033288">
    <property type="protein sequence ID" value="CAD9350533.1"/>
    <property type="molecule type" value="Transcribed_RNA"/>
</dbReference>
<evidence type="ECO:0000256" key="1">
    <source>
        <dbReference type="SAM" id="MobiDB-lite"/>
    </source>
</evidence>
<reference evidence="2" key="1">
    <citation type="submission" date="2021-01" db="EMBL/GenBank/DDBJ databases">
        <authorList>
            <person name="Corre E."/>
            <person name="Pelletier E."/>
            <person name="Niang G."/>
            <person name="Scheremetjew M."/>
            <person name="Finn R."/>
            <person name="Kale V."/>
            <person name="Holt S."/>
            <person name="Cochrane G."/>
            <person name="Meng A."/>
            <person name="Brown T."/>
            <person name="Cohen L."/>
        </authorList>
    </citation>
    <scope>NUCLEOTIDE SEQUENCE</scope>
    <source>
        <strain evidence="2">Pop2</strain>
    </source>
</reference>
<dbReference type="PANTHER" id="PTHR12029">
    <property type="entry name" value="RNA METHYLTRANSFERASE"/>
    <property type="match status" value="1"/>
</dbReference>
<proteinExistence type="predicted"/>